<dbReference type="EMBL" id="FTOU01000003">
    <property type="protein sequence ID" value="SIS69478.1"/>
    <property type="molecule type" value="Genomic_DNA"/>
</dbReference>
<dbReference type="AlphaFoldDB" id="A0AA46A4V2"/>
<dbReference type="Proteomes" id="UP000186216">
    <property type="component" value="Unassembled WGS sequence"/>
</dbReference>
<gene>
    <name evidence="1" type="ORF">SAMN05421772_10346</name>
</gene>
<name>A0AA46A4V2_9RHOB</name>
<evidence type="ECO:0000313" key="2">
    <source>
        <dbReference type="Proteomes" id="UP000186216"/>
    </source>
</evidence>
<organism evidence="1 2">
    <name type="scientific">Paracoccus saliphilus</name>
    <dbReference type="NCBI Taxonomy" id="405559"/>
    <lineage>
        <taxon>Bacteria</taxon>
        <taxon>Pseudomonadati</taxon>
        <taxon>Pseudomonadota</taxon>
        <taxon>Alphaproteobacteria</taxon>
        <taxon>Rhodobacterales</taxon>
        <taxon>Paracoccaceae</taxon>
        <taxon>Paracoccus</taxon>
    </lineage>
</organism>
<proteinExistence type="predicted"/>
<evidence type="ECO:0000313" key="1">
    <source>
        <dbReference type="EMBL" id="SIS69478.1"/>
    </source>
</evidence>
<reference evidence="1 2" key="1">
    <citation type="submission" date="2017-01" db="EMBL/GenBank/DDBJ databases">
        <authorList>
            <person name="Varghese N."/>
            <person name="Submissions S."/>
        </authorList>
    </citation>
    <scope>NUCLEOTIDE SEQUENCE [LARGE SCALE GENOMIC DNA]</scope>
    <source>
        <strain evidence="1 2">DSM 18447</strain>
    </source>
</reference>
<sequence length="59" mass="6192">MAQAACPLLERSPAGLMPIAGVFAQHAGWAIDTTSFDEGTYEIVLFLKEGADLLAIAKA</sequence>
<accession>A0AA46A4V2</accession>
<protein>
    <submittedName>
        <fullName evidence="1">Uncharacterized protein</fullName>
    </submittedName>
</protein>
<comment type="caution">
    <text evidence="1">The sequence shown here is derived from an EMBL/GenBank/DDBJ whole genome shotgun (WGS) entry which is preliminary data.</text>
</comment>